<evidence type="ECO:0000259" key="3">
    <source>
        <dbReference type="Pfam" id="PF00588"/>
    </source>
</evidence>
<dbReference type="SUPFAM" id="SSF75217">
    <property type="entry name" value="alpha/beta knot"/>
    <property type="match status" value="1"/>
</dbReference>
<dbReference type="Proteomes" id="UP000468901">
    <property type="component" value="Unassembled WGS sequence"/>
</dbReference>
<keyword evidence="2 4" id="KW-0808">Transferase</keyword>
<accession>A0A6N6VKL8</accession>
<organism evidence="4 5">
    <name type="scientific">Parvibaculum sedimenti</name>
    <dbReference type="NCBI Taxonomy" id="2608632"/>
    <lineage>
        <taxon>Bacteria</taxon>
        <taxon>Pseudomonadati</taxon>
        <taxon>Pseudomonadota</taxon>
        <taxon>Alphaproteobacteria</taxon>
        <taxon>Hyphomicrobiales</taxon>
        <taxon>Parvibaculaceae</taxon>
        <taxon>Parvibaculum</taxon>
    </lineage>
</organism>
<dbReference type="GO" id="GO:0008173">
    <property type="term" value="F:RNA methyltransferase activity"/>
    <property type="evidence" value="ECO:0007669"/>
    <property type="project" value="InterPro"/>
</dbReference>
<dbReference type="GO" id="GO:0003723">
    <property type="term" value="F:RNA binding"/>
    <property type="evidence" value="ECO:0007669"/>
    <property type="project" value="InterPro"/>
</dbReference>
<reference evidence="4 5" key="1">
    <citation type="submission" date="2019-09" db="EMBL/GenBank/DDBJ databases">
        <title>Parvibaculum sedimenti sp. nov., isolated from sediment.</title>
        <authorList>
            <person name="Wang Y."/>
        </authorList>
    </citation>
    <scope>NUCLEOTIDE SEQUENCE [LARGE SCALE GENOMIC DNA]</scope>
    <source>
        <strain evidence="4 5">HXT-9</strain>
    </source>
</reference>
<dbReference type="InterPro" id="IPR001537">
    <property type="entry name" value="SpoU_MeTrfase"/>
</dbReference>
<sequence>MSGGTYWRVIESLHNPQAKLWEQITESRGIRKHGEFLLAGRKSVPEALALHPTRFHALLALDPAQVDGWDIPQHIEKYRLSRALFDALDVSGTGVPLLVGKVPAMSQADLAAKPKGLELICALGDPNNLGAAFRSAAAFGAKRIILMNEAAHPFHPKALRAAANAQFELTLLRGPSWEDLDQATGPIFALDAGGEDMGMLDWPRDLRLVLGEEGRGIPEALHVRRLTIPTTSAVESLNATVAASLALYSHYLATR</sequence>
<dbReference type="Gene3D" id="3.30.1330.30">
    <property type="match status" value="1"/>
</dbReference>
<proteinExistence type="predicted"/>
<dbReference type="GO" id="GO:0006396">
    <property type="term" value="P:RNA processing"/>
    <property type="evidence" value="ECO:0007669"/>
    <property type="project" value="InterPro"/>
</dbReference>
<comment type="caution">
    <text evidence="4">The sequence shown here is derived from an EMBL/GenBank/DDBJ whole genome shotgun (WGS) entry which is preliminary data.</text>
</comment>
<dbReference type="RefSeq" id="WP_152215162.1">
    <property type="nucleotide sequence ID" value="NZ_WESC01000004.1"/>
</dbReference>
<feature type="domain" description="tRNA/rRNA methyltransferase SpoU type" evidence="3">
    <location>
        <begin position="123"/>
        <end position="248"/>
    </location>
</feature>
<keyword evidence="5" id="KW-1185">Reference proteome</keyword>
<evidence type="ECO:0000256" key="1">
    <source>
        <dbReference type="ARBA" id="ARBA00022603"/>
    </source>
</evidence>
<evidence type="ECO:0000313" key="5">
    <source>
        <dbReference type="Proteomes" id="UP000468901"/>
    </source>
</evidence>
<dbReference type="InterPro" id="IPR029064">
    <property type="entry name" value="Ribosomal_eL30-like_sf"/>
</dbReference>
<dbReference type="CDD" id="cd18095">
    <property type="entry name" value="SpoU-like_rRNA-MTase"/>
    <property type="match status" value="1"/>
</dbReference>
<dbReference type="InterPro" id="IPR029026">
    <property type="entry name" value="tRNA_m1G_MTases_N"/>
</dbReference>
<dbReference type="AlphaFoldDB" id="A0A6N6VKL8"/>
<dbReference type="Pfam" id="PF00588">
    <property type="entry name" value="SpoU_methylase"/>
    <property type="match status" value="1"/>
</dbReference>
<dbReference type="EMBL" id="WESC01000004">
    <property type="protein sequence ID" value="KAB7741190.1"/>
    <property type="molecule type" value="Genomic_DNA"/>
</dbReference>
<protein>
    <submittedName>
        <fullName evidence="4">TrmH family RNA methyltransferase</fullName>
    </submittedName>
</protein>
<gene>
    <name evidence="4" type="ORF">F2P47_05440</name>
</gene>
<dbReference type="PANTHER" id="PTHR43191">
    <property type="entry name" value="RRNA METHYLTRANSFERASE 3"/>
    <property type="match status" value="1"/>
</dbReference>
<keyword evidence="1 4" id="KW-0489">Methyltransferase</keyword>
<dbReference type="SUPFAM" id="SSF55315">
    <property type="entry name" value="L30e-like"/>
    <property type="match status" value="1"/>
</dbReference>
<dbReference type="InterPro" id="IPR029028">
    <property type="entry name" value="Alpha/beta_knot_MTases"/>
</dbReference>
<name>A0A6N6VKL8_9HYPH</name>
<evidence type="ECO:0000256" key="2">
    <source>
        <dbReference type="ARBA" id="ARBA00022679"/>
    </source>
</evidence>
<dbReference type="PANTHER" id="PTHR43191:SF2">
    <property type="entry name" value="RRNA METHYLTRANSFERASE 3, MITOCHONDRIAL"/>
    <property type="match status" value="1"/>
</dbReference>
<evidence type="ECO:0000313" key="4">
    <source>
        <dbReference type="EMBL" id="KAB7741190.1"/>
    </source>
</evidence>
<dbReference type="InterPro" id="IPR051259">
    <property type="entry name" value="rRNA_Methyltransferase"/>
</dbReference>
<dbReference type="GO" id="GO:0032259">
    <property type="term" value="P:methylation"/>
    <property type="evidence" value="ECO:0007669"/>
    <property type="project" value="UniProtKB-KW"/>
</dbReference>
<dbReference type="Gene3D" id="3.40.1280.10">
    <property type="match status" value="1"/>
</dbReference>